<dbReference type="AlphaFoldDB" id="U5QMV5"/>
<organism evidence="3 4">
    <name type="scientific">Gloeobacter kilaueensis (strain ATCC BAA-2537 / CCAP 1431/1 / ULC 316 / JS1)</name>
    <dbReference type="NCBI Taxonomy" id="1183438"/>
    <lineage>
        <taxon>Bacteria</taxon>
        <taxon>Bacillati</taxon>
        <taxon>Cyanobacteriota</taxon>
        <taxon>Cyanophyceae</taxon>
        <taxon>Gloeobacterales</taxon>
        <taxon>Gloeobacteraceae</taxon>
        <taxon>Gloeobacter</taxon>
    </lineage>
</organism>
<dbReference type="Gene3D" id="2.60.200.20">
    <property type="match status" value="1"/>
</dbReference>
<dbReference type="SUPFAM" id="SSF49879">
    <property type="entry name" value="SMAD/FHA domain"/>
    <property type="match status" value="1"/>
</dbReference>
<dbReference type="HOGENOM" id="CLU_1287772_0_0_3"/>
<dbReference type="InterPro" id="IPR008984">
    <property type="entry name" value="SMAD_FHA_dom_sf"/>
</dbReference>
<feature type="compositionally biased region" description="Low complexity" evidence="1">
    <location>
        <begin position="54"/>
        <end position="73"/>
    </location>
</feature>
<dbReference type="CDD" id="cd00060">
    <property type="entry name" value="FHA"/>
    <property type="match status" value="1"/>
</dbReference>
<dbReference type="eggNOG" id="COG1716">
    <property type="taxonomic scope" value="Bacteria"/>
</dbReference>
<dbReference type="Proteomes" id="UP000017396">
    <property type="component" value="Chromosome"/>
</dbReference>
<dbReference type="EMBL" id="CP003587">
    <property type="protein sequence ID" value="AGY58924.1"/>
    <property type="molecule type" value="Genomic_DNA"/>
</dbReference>
<feature type="compositionally biased region" description="Low complexity" evidence="1">
    <location>
        <begin position="81"/>
        <end position="111"/>
    </location>
</feature>
<dbReference type="InterPro" id="IPR050923">
    <property type="entry name" value="Cell_Proc_Reg/RNA_Proc"/>
</dbReference>
<dbReference type="KEGG" id="glj:GKIL_2678"/>
<evidence type="ECO:0000259" key="2">
    <source>
        <dbReference type="PROSITE" id="PS50006"/>
    </source>
</evidence>
<dbReference type="OrthoDB" id="483766at2"/>
<feature type="region of interest" description="Disordered" evidence="1">
    <location>
        <begin position="38"/>
        <end position="119"/>
    </location>
</feature>
<dbReference type="SMART" id="SM00240">
    <property type="entry name" value="FHA"/>
    <property type="match status" value="1"/>
</dbReference>
<protein>
    <submittedName>
        <fullName evidence="3">FHA domain-containing protein</fullName>
    </submittedName>
</protein>
<gene>
    <name evidence="3" type="primary">kgd</name>
    <name evidence="3" type="ORF">GKIL_2678</name>
</gene>
<evidence type="ECO:0000313" key="4">
    <source>
        <dbReference type="Proteomes" id="UP000017396"/>
    </source>
</evidence>
<name>U5QMV5_GLOK1</name>
<evidence type="ECO:0000256" key="1">
    <source>
        <dbReference type="SAM" id="MobiDB-lite"/>
    </source>
</evidence>
<dbReference type="PROSITE" id="PS50006">
    <property type="entry name" value="FHA_DOMAIN"/>
    <property type="match status" value="1"/>
</dbReference>
<proteinExistence type="predicted"/>
<dbReference type="STRING" id="1183438.GKIL_2678"/>
<evidence type="ECO:0000313" key="3">
    <source>
        <dbReference type="EMBL" id="AGY58924.1"/>
    </source>
</evidence>
<dbReference type="RefSeq" id="WP_023174129.1">
    <property type="nucleotide sequence ID" value="NC_022600.1"/>
</dbReference>
<feature type="domain" description="FHA" evidence="2">
    <location>
        <begin position="130"/>
        <end position="190"/>
    </location>
</feature>
<reference evidence="3 4" key="1">
    <citation type="journal article" date="2013" name="PLoS ONE">
        <title>Cultivation and Complete Genome Sequencing of Gloeobacter kilaueensis sp. nov., from a Lava Cave in Kilauea Caldera, Hawai'i.</title>
        <authorList>
            <person name="Saw J.H."/>
            <person name="Schatz M."/>
            <person name="Brown M.V."/>
            <person name="Kunkel D.D."/>
            <person name="Foster J.S."/>
            <person name="Shick H."/>
            <person name="Christensen S."/>
            <person name="Hou S."/>
            <person name="Wan X."/>
            <person name="Donachie S.P."/>
        </authorList>
    </citation>
    <scope>NUCLEOTIDE SEQUENCE [LARGE SCALE GENOMIC DNA]</scope>
    <source>
        <strain evidence="4">JS</strain>
    </source>
</reference>
<keyword evidence="4" id="KW-1185">Reference proteome</keyword>
<sequence length="219" mass="23321">MAAPKCPNPQCEYFNRTLPNTAQVCPMCGTPLGNVVRGSSAASTPAAPPPVAPPAFQQTPAFQSAPAYQQAPPVYQPSPPVYQSAPPAYQPQQPQVPARPSAPAAAPGRPSLKLIHSPSNREFPLRGEESYIGRRGGTVKPAPEIDLTGLPNDQVISRPHARIYWDATYATYTIIDSNSRNGTFINAQPLTPGVPYQLVDGDALQLGKDNLVQFTVAIA</sequence>
<accession>U5QMV5</accession>
<dbReference type="InterPro" id="IPR000253">
    <property type="entry name" value="FHA_dom"/>
</dbReference>
<dbReference type="Pfam" id="PF00498">
    <property type="entry name" value="FHA"/>
    <property type="match status" value="1"/>
</dbReference>
<dbReference type="PANTHER" id="PTHR23308">
    <property type="entry name" value="NUCLEAR INHIBITOR OF PROTEIN PHOSPHATASE-1"/>
    <property type="match status" value="1"/>
</dbReference>